<name>A0A934RTR1_9BACT</name>
<evidence type="ECO:0000259" key="1">
    <source>
        <dbReference type="Pfam" id="PF16798"/>
    </source>
</evidence>
<keyword evidence="3" id="KW-1185">Reference proteome</keyword>
<evidence type="ECO:0000313" key="3">
    <source>
        <dbReference type="Proteomes" id="UP000604083"/>
    </source>
</evidence>
<dbReference type="InterPro" id="IPR031849">
    <property type="entry name" value="DUF5069"/>
</dbReference>
<sequence length="170" mass="19196">MDWNEQFLELFDRCVSRYQAGDRDFTGYYSEADLAFLKSIGYKPRELFDFVEDLVDEGSPARSTALLVASVRRDYLLVAQGGSLSSHEITMRDLPSFGDELEGIAYLPRIITKARAKLKGELDPDIMFGCGGDRNFLRKHGDIHPADFLRHVWAAGDDDAKIAAYVRDHS</sequence>
<dbReference type="AlphaFoldDB" id="A0A934RTR1"/>
<proteinExistence type="predicted"/>
<feature type="domain" description="DUF5069" evidence="1">
    <location>
        <begin position="96"/>
        <end position="169"/>
    </location>
</feature>
<dbReference type="Pfam" id="PF16798">
    <property type="entry name" value="DUF5069"/>
    <property type="match status" value="1"/>
</dbReference>
<dbReference type="EMBL" id="JAENIO010000046">
    <property type="protein sequence ID" value="MBK1835273.1"/>
    <property type="molecule type" value="Genomic_DNA"/>
</dbReference>
<evidence type="ECO:0000313" key="2">
    <source>
        <dbReference type="EMBL" id="MBK1835273.1"/>
    </source>
</evidence>
<organism evidence="2 3">
    <name type="scientific">Roseibacillus ishigakijimensis</name>
    <dbReference type="NCBI Taxonomy" id="454146"/>
    <lineage>
        <taxon>Bacteria</taxon>
        <taxon>Pseudomonadati</taxon>
        <taxon>Verrucomicrobiota</taxon>
        <taxon>Verrucomicrobiia</taxon>
        <taxon>Verrucomicrobiales</taxon>
        <taxon>Verrucomicrobiaceae</taxon>
        <taxon>Roseibacillus</taxon>
    </lineage>
</organism>
<protein>
    <submittedName>
        <fullName evidence="2">DUF5069 domain-containing protein</fullName>
    </submittedName>
</protein>
<reference evidence="2" key="1">
    <citation type="submission" date="2021-01" db="EMBL/GenBank/DDBJ databases">
        <title>Modified the classification status of verrucomicrobia.</title>
        <authorList>
            <person name="Feng X."/>
        </authorList>
    </citation>
    <scope>NUCLEOTIDE SEQUENCE</scope>
    <source>
        <strain evidence="2">KCTC 12986</strain>
    </source>
</reference>
<comment type="caution">
    <text evidence="2">The sequence shown here is derived from an EMBL/GenBank/DDBJ whole genome shotgun (WGS) entry which is preliminary data.</text>
</comment>
<gene>
    <name evidence="2" type="ORF">JIN78_14485</name>
</gene>
<dbReference type="RefSeq" id="WP_200392709.1">
    <property type="nucleotide sequence ID" value="NZ_JAENIO010000046.1"/>
</dbReference>
<dbReference type="Proteomes" id="UP000604083">
    <property type="component" value="Unassembled WGS sequence"/>
</dbReference>
<accession>A0A934RTR1</accession>